<dbReference type="Proteomes" id="UP001231649">
    <property type="component" value="Chromosome 4"/>
</dbReference>
<dbReference type="EMBL" id="CM056780">
    <property type="protein sequence ID" value="KAJ8715888.1"/>
    <property type="molecule type" value="Genomic_DNA"/>
</dbReference>
<reference evidence="1" key="1">
    <citation type="submission" date="2023-03" db="EMBL/GenBank/DDBJ databases">
        <title>Chromosome-level genomes of two armyworms, Mythimna separata and Mythimna loreyi, provide insights into the biosynthesis and reception of sex pheromones.</title>
        <authorList>
            <person name="Zhao H."/>
        </authorList>
    </citation>
    <scope>NUCLEOTIDE SEQUENCE</scope>
    <source>
        <strain evidence="1">BeijingLab</strain>
    </source>
</reference>
<sequence>MAVEILPPELKKWMESIATREGFLNYEIVSKKLTPTGGGFMGILYEIDVKGETTDGSKELNIFVKNIPENEQMKIYSVSGVFEREAIIYTEVLKIFAQLQDEANIPLNERFQIAKTYEECNKKSIILEHLGKRGFTIYNRMETVTLDYAKLCVQELGKFHALSMALKEKRPEYFNKKIAPMKQPFNFEEDWHGFVRNMYHYSINCLEPDVKEKVKQKILEKVDDYPKYMNNTSGVCTLCHGDYKLNNIMAKEIDGQLTEVITIDFQISHYGCPILDFLYFIFNGTDQEFRKNHLTDLKDLYYEAIDNFLKYFDLDIEKIFPRAEFEKVYKEKLDFGLMINVFYVPFLFAAEDDAPDVANETLSTLSFNVDNRFTERFRGIVDDFIKWGYL</sequence>
<evidence type="ECO:0000313" key="2">
    <source>
        <dbReference type="Proteomes" id="UP001231649"/>
    </source>
</evidence>
<gene>
    <name evidence="1" type="ORF">PYW08_013173</name>
</gene>
<keyword evidence="2" id="KW-1185">Reference proteome</keyword>
<name>A0ACC2QFW4_9NEOP</name>
<proteinExistence type="predicted"/>
<evidence type="ECO:0000313" key="1">
    <source>
        <dbReference type="EMBL" id="KAJ8715888.1"/>
    </source>
</evidence>
<accession>A0ACC2QFW4</accession>
<organism evidence="1 2">
    <name type="scientific">Mythimna loreyi</name>
    <dbReference type="NCBI Taxonomy" id="667449"/>
    <lineage>
        <taxon>Eukaryota</taxon>
        <taxon>Metazoa</taxon>
        <taxon>Ecdysozoa</taxon>
        <taxon>Arthropoda</taxon>
        <taxon>Hexapoda</taxon>
        <taxon>Insecta</taxon>
        <taxon>Pterygota</taxon>
        <taxon>Neoptera</taxon>
        <taxon>Endopterygota</taxon>
        <taxon>Lepidoptera</taxon>
        <taxon>Glossata</taxon>
        <taxon>Ditrysia</taxon>
        <taxon>Noctuoidea</taxon>
        <taxon>Noctuidae</taxon>
        <taxon>Noctuinae</taxon>
        <taxon>Hadenini</taxon>
        <taxon>Mythimna</taxon>
    </lineage>
</organism>
<comment type="caution">
    <text evidence="1">The sequence shown here is derived from an EMBL/GenBank/DDBJ whole genome shotgun (WGS) entry which is preliminary data.</text>
</comment>
<protein>
    <submittedName>
        <fullName evidence="1">Uncharacterized protein</fullName>
    </submittedName>
</protein>